<dbReference type="CDD" id="cd00761">
    <property type="entry name" value="Glyco_tranf_GTA_type"/>
    <property type="match status" value="1"/>
</dbReference>
<dbReference type="EMBL" id="CP021780">
    <property type="protein sequence ID" value="ASA19866.1"/>
    <property type="molecule type" value="Genomic_DNA"/>
</dbReference>
<evidence type="ECO:0008006" key="6">
    <source>
        <dbReference type="Google" id="ProtNLM"/>
    </source>
</evidence>
<dbReference type="SUPFAM" id="SSF53448">
    <property type="entry name" value="Nucleotide-diphospho-sugar transferases"/>
    <property type="match status" value="1"/>
</dbReference>
<gene>
    <name evidence="4" type="ORF">B9T62_03030</name>
</gene>
<evidence type="ECO:0000259" key="3">
    <source>
        <dbReference type="Pfam" id="PF02709"/>
    </source>
</evidence>
<proteinExistence type="predicted"/>
<dbReference type="InterPro" id="IPR027791">
    <property type="entry name" value="Galactosyl_T_C"/>
</dbReference>
<organism evidence="4 5">
    <name type="scientific">Paenibacillus donghaensis</name>
    <dbReference type="NCBI Taxonomy" id="414771"/>
    <lineage>
        <taxon>Bacteria</taxon>
        <taxon>Bacillati</taxon>
        <taxon>Bacillota</taxon>
        <taxon>Bacilli</taxon>
        <taxon>Bacillales</taxon>
        <taxon>Paenibacillaceae</taxon>
        <taxon>Paenibacillus</taxon>
    </lineage>
</organism>
<evidence type="ECO:0000313" key="5">
    <source>
        <dbReference type="Proteomes" id="UP000249890"/>
    </source>
</evidence>
<dbReference type="Proteomes" id="UP000249890">
    <property type="component" value="Chromosome"/>
</dbReference>
<dbReference type="AlphaFoldDB" id="A0A2Z2K3G2"/>
<dbReference type="InterPro" id="IPR013320">
    <property type="entry name" value="ConA-like_dom_sf"/>
</dbReference>
<sequence>MYEYDTLHFEGNGWIKFQKMCDIYNTFTYEFWVMAEEEQMLDQEQNVGEDGLQGKKYLVGPDFYPVGAAGCGISVGTNGISVYEHSINHLPARLVLAYDFSDWQHVAIVLDNRRLQLYINGEWVKEESTPSNVEKIRPSLCLGGHVYGTFKGQVKEFRLWATARTKDEINANMFSSLNGNETGLYFYRDPARNLVVSQGISINPEVSVIMPSNNRSPLNYFSLLCLDQQQFPKQQMEVVFLDDGSKDSTESIYDLLNPSYSFIYVQRLNNTGRSKIRNTGAGIAAGQILLFLDTEMICGPDFVMNHVTHHRTGERKIVSGSMRGRRIYTVADPNYSPEQKLQMKEIYTDHPVAAPLIEHFLQSDSTPVQLLPFEMMFDLNHLYQWSISSDYFESILLTFGSKFKQFQYSWMNMTTNNVSMSKRFFEGIGGFDEHFMGFGWEDWEFGYRAVKKGALFIHDDGVINFHQEHSAPIENMIQSRQNFLRFHEKYPQDMEIKFLALTMEPDWVTLTELNGYLTEYNNIRAIYKNRFEAFHYYLDRAFNLLLARLRQHGVITLPIADSVISQQENEALEEDLYVIRELGAFPKLLELSERLSKYYY</sequence>
<dbReference type="Gene3D" id="2.60.120.200">
    <property type="match status" value="1"/>
</dbReference>
<dbReference type="InterPro" id="IPR050834">
    <property type="entry name" value="Glycosyltransf_2"/>
</dbReference>
<dbReference type="PANTHER" id="PTHR43685">
    <property type="entry name" value="GLYCOSYLTRANSFERASE"/>
    <property type="match status" value="1"/>
</dbReference>
<evidence type="ECO:0000259" key="2">
    <source>
        <dbReference type="Pfam" id="PF00535"/>
    </source>
</evidence>
<dbReference type="SUPFAM" id="SSF49899">
    <property type="entry name" value="Concanavalin A-like lectins/glucanases"/>
    <property type="match status" value="1"/>
</dbReference>
<keyword evidence="5" id="KW-1185">Reference proteome</keyword>
<name>A0A2Z2K3G2_9BACL</name>
<keyword evidence="1" id="KW-0808">Transferase</keyword>
<dbReference type="KEGG" id="pdh:B9T62_03030"/>
<dbReference type="PANTHER" id="PTHR43685:SF2">
    <property type="entry name" value="GLYCOSYLTRANSFERASE 2-LIKE DOMAIN-CONTAINING PROTEIN"/>
    <property type="match status" value="1"/>
</dbReference>
<dbReference type="Pfam" id="PF00535">
    <property type="entry name" value="Glycos_transf_2"/>
    <property type="match status" value="1"/>
</dbReference>
<reference evidence="4 5" key="1">
    <citation type="submission" date="2017-06" db="EMBL/GenBank/DDBJ databases">
        <title>Complete genome sequence of Paenibacillus donghaensis KCTC 13049T isolated from East Sea sediment, South Korea.</title>
        <authorList>
            <person name="Jung B.K."/>
            <person name="Hong S.-J."/>
            <person name="Shin J.-H."/>
        </authorList>
    </citation>
    <scope>NUCLEOTIDE SEQUENCE [LARGE SCALE GENOMIC DNA]</scope>
    <source>
        <strain evidence="4 5">KCTC 13049</strain>
    </source>
</reference>
<dbReference type="OrthoDB" id="9812302at2"/>
<protein>
    <recommendedName>
        <fullName evidence="6">Glycosyltransferase 2-like domain-containing protein</fullName>
    </recommendedName>
</protein>
<dbReference type="RefSeq" id="WP_087913889.1">
    <property type="nucleotide sequence ID" value="NZ_CP021780.1"/>
</dbReference>
<feature type="domain" description="Galactosyltransferase C-terminal" evidence="3">
    <location>
        <begin position="404"/>
        <end position="453"/>
    </location>
</feature>
<dbReference type="GO" id="GO:0016740">
    <property type="term" value="F:transferase activity"/>
    <property type="evidence" value="ECO:0007669"/>
    <property type="project" value="UniProtKB-KW"/>
</dbReference>
<dbReference type="Pfam" id="PF13385">
    <property type="entry name" value="Laminin_G_3"/>
    <property type="match status" value="1"/>
</dbReference>
<dbReference type="InterPro" id="IPR029044">
    <property type="entry name" value="Nucleotide-diphossugar_trans"/>
</dbReference>
<evidence type="ECO:0000256" key="1">
    <source>
        <dbReference type="ARBA" id="ARBA00022679"/>
    </source>
</evidence>
<evidence type="ECO:0000313" key="4">
    <source>
        <dbReference type="EMBL" id="ASA19866.1"/>
    </source>
</evidence>
<dbReference type="Pfam" id="PF02709">
    <property type="entry name" value="Glyco_transf_7C"/>
    <property type="match status" value="1"/>
</dbReference>
<dbReference type="Gene3D" id="3.90.550.10">
    <property type="entry name" value="Spore Coat Polysaccharide Biosynthesis Protein SpsA, Chain A"/>
    <property type="match status" value="1"/>
</dbReference>
<accession>A0A2Z2K3G2</accession>
<dbReference type="InterPro" id="IPR001173">
    <property type="entry name" value="Glyco_trans_2-like"/>
</dbReference>
<feature type="domain" description="Glycosyltransferase 2-like" evidence="2">
    <location>
        <begin position="207"/>
        <end position="335"/>
    </location>
</feature>